<dbReference type="CDD" id="cd03250">
    <property type="entry name" value="ABCC_MRP_domain1"/>
    <property type="match status" value="1"/>
</dbReference>
<dbReference type="Proteomes" id="UP000054466">
    <property type="component" value="Unassembled WGS sequence"/>
</dbReference>
<dbReference type="Pfam" id="PF00005">
    <property type="entry name" value="ABC_tran"/>
    <property type="match status" value="2"/>
</dbReference>
<keyword evidence="7 11" id="KW-1133">Transmembrane helix</keyword>
<dbReference type="CDD" id="cd18604">
    <property type="entry name" value="ABC_6TM_VMR1_D2_like"/>
    <property type="match status" value="1"/>
</dbReference>
<keyword evidence="9" id="KW-0325">Glycoprotein</keyword>
<dbReference type="Pfam" id="PF00664">
    <property type="entry name" value="ABC_membrane"/>
    <property type="match status" value="2"/>
</dbReference>
<dbReference type="GO" id="GO:0000329">
    <property type="term" value="C:fungal-type vacuole membrane"/>
    <property type="evidence" value="ECO:0007669"/>
    <property type="project" value="TreeGrafter"/>
</dbReference>
<gene>
    <name evidence="14" type="ORF">PV07_07399</name>
</gene>
<feature type="transmembrane region" description="Helical" evidence="11">
    <location>
        <begin position="345"/>
        <end position="364"/>
    </location>
</feature>
<sequence length="1716" mass="190639">MFAHCSSPIWRVDDLSACFQADYLQTLLPLLACAVSLLLLLHQFLWQTTIRFHNRSRDLLVDTSEDEPESGDEDDDSLARLTLQKTYSHGGHSTKDVNKPTGEVFMVTFEFLLLSAQLAVNVAALLNTSDRKRRTWTAETAVWAYLLVIAGARLVSSTTKWQSPLKGLWNHSSALYIVQWLCQVWVFRSVLVHRPGQPSQILTIVSFAITCTLVVLALTARKGNKGVLLEYEGDIEPSREPLASVLSLATFTWVDPIVWKGFKKTLELADVWNLALEDKAETVLAQFRQIRKTHSLAVRLLLHFKTQILIQGAWCMLASVFMFLPTLLLKAVLEYLENTDTVPVSAAWLYVILLFATGAVQAVGDGQGLWIGRKICIQLRAIIIGEIYSKTLRRKAAATTDTKLGEEAARKEGSFWAKIGSLCRGRGRKQQNAASDANSKKSTGSQANNGTIINLMSIDSFKVAEVCAYLHFLWAAVPVQLVMAVSLLYNVLGFSSFVGIFVMILILPLNLYIAHSFQAAQKRIMAATDGRIHVTNEVLQNIRIIKYFAWEQRFQNNVNEKRQVELSALWRKYVLWASAATIWSGVPILITFVSFLMYTRVEKRPLVPSIAFPALSMFSLLRIPLDQLADMVAHVQESKVSVDRVEQFLEEAETEKYLQLRQSRRRSLPTTRIALENATLTWGTTDEDVSEAFRLINMSAEFSIGQLNVIAGPTGAGKTSLLMALLGEMQLLSGAVYIPGGSVRQDLRPDPVTGLTESVAYCAQQAWLVNATIKENILFASPYDEDRYHEVISICALERDLEILDAGDQTLVGEKGITLSGGQKQRISLARAMYSNSKHILLDDCLSAVDAHTAKHIFEEALTGDLMAHRTCILVSHNVALTVPLASWVVVLDNGKIVAQGTPQEIIESGTLGDELFKSRPVSRTNSRPPSRTPSNLEEERSHLSGRNTNGTADPSGKATNKGRPKTNKPEKQFIDHRIEAKATGSVKWSTIQMYLKAMGPWYYWIFAAWGFIATQLGSVATNLWIRQWANAYHVRGVHTTHAAVNAFQDVKAMGATSNFGGSYVQMPQTAPSYGIPWVVKSFYDVDDGYYLGIYALIGGLYVFICFSREIILFWGSRRAVSPRPVSIPLVFAGVTGQWAASIRVRANGYLQSWCLHERLLTSILRAKFRFFDSTPLGQLTNRFSKDIQALDQEVAPVAIGMLHSAAAVLTIVVLISVITPGFLIPGVFITIMYILTGLLYIRSSRDLKRIEAVQRSPLFQHFGETLSGVVTIRAYGDESRFIEDSQLKVNTHNRPFIYLWATNRWLAFRIDIAGALVSFFSAMFVVINAGRIDPGAAGLALSYAITFTQNVLWLVRLYAANEQNMNAVERIQEYIDVEQEAPANIPETKPAANWPSHGVVEFIGYSTRYRPDLEPVLRNVTFKIEAGHKVGIVGRTGAGKSSLALALFRGLEAEEGKILIDDVDIGLIGLQDLRENITIVPQDPTLFSGTLRSNLDPFELFTDEEIFTALRRVQLISGAHSGSEQSGATTPLEASSRSPTVRGDSSPPQSHVSLSAKGTVKSDSTLVHVASNSKENKNIFRDLSSPVAESGSNLSQGQRQLLCLARALLKSPKVLVMDEATASIDYATDSKIQDTLRELHNNTILTIAHRLQTIIDYDRVLVLDKGEVVEYADPWELLQKEDGHFRAMCQTSGDFDTLYDLAKKSWQERRLIDDS</sequence>
<evidence type="ECO:0000313" key="14">
    <source>
        <dbReference type="EMBL" id="KIW27676.1"/>
    </source>
</evidence>
<feature type="transmembrane region" description="Helical" evidence="11">
    <location>
        <begin position="1090"/>
        <end position="1115"/>
    </location>
</feature>
<feature type="region of interest" description="Disordered" evidence="10">
    <location>
        <begin position="918"/>
        <end position="976"/>
    </location>
</feature>
<evidence type="ECO:0000256" key="8">
    <source>
        <dbReference type="ARBA" id="ARBA00023136"/>
    </source>
</evidence>
<evidence type="ECO:0000256" key="9">
    <source>
        <dbReference type="ARBA" id="ARBA00023180"/>
    </source>
</evidence>
<dbReference type="RefSeq" id="XP_016247892.1">
    <property type="nucleotide sequence ID" value="XM_016394473.1"/>
</dbReference>
<dbReference type="InterPro" id="IPR050173">
    <property type="entry name" value="ABC_transporter_C-like"/>
</dbReference>
<keyword evidence="3 11" id="KW-0812">Transmembrane</keyword>
<dbReference type="PROSITE" id="PS50929">
    <property type="entry name" value="ABC_TM1F"/>
    <property type="match status" value="2"/>
</dbReference>
<dbReference type="FunFam" id="1.20.1560.10:FF:000010">
    <property type="entry name" value="Multidrug resistance-associated ABC transporter"/>
    <property type="match status" value="1"/>
</dbReference>
<keyword evidence="5" id="KW-0547">Nucleotide-binding</keyword>
<name>A0A0D1ZI84_9EURO</name>
<evidence type="ECO:0000313" key="15">
    <source>
        <dbReference type="Proteomes" id="UP000054466"/>
    </source>
</evidence>
<feature type="region of interest" description="Disordered" evidence="10">
    <location>
        <begin position="1521"/>
        <end position="1560"/>
    </location>
</feature>
<dbReference type="InterPro" id="IPR003593">
    <property type="entry name" value="AAA+_ATPase"/>
</dbReference>
<dbReference type="GO" id="GO:0140359">
    <property type="term" value="F:ABC-type transporter activity"/>
    <property type="evidence" value="ECO:0007669"/>
    <property type="project" value="InterPro"/>
</dbReference>
<dbReference type="InterPro" id="IPR017871">
    <property type="entry name" value="ABC_transporter-like_CS"/>
</dbReference>
<evidence type="ECO:0000256" key="10">
    <source>
        <dbReference type="SAM" id="MobiDB-lite"/>
    </source>
</evidence>
<evidence type="ECO:0000256" key="11">
    <source>
        <dbReference type="SAM" id="Phobius"/>
    </source>
</evidence>
<dbReference type="GO" id="GO:0016887">
    <property type="term" value="F:ATP hydrolysis activity"/>
    <property type="evidence" value="ECO:0007669"/>
    <property type="project" value="InterPro"/>
</dbReference>
<feature type="transmembrane region" description="Helical" evidence="11">
    <location>
        <begin position="1307"/>
        <end position="1330"/>
    </location>
</feature>
<feature type="domain" description="ABC transmembrane type-1" evidence="13">
    <location>
        <begin position="1156"/>
        <end position="1361"/>
    </location>
</feature>
<feature type="transmembrane region" description="Helical" evidence="11">
    <location>
        <begin position="136"/>
        <end position="156"/>
    </location>
</feature>
<feature type="transmembrane region" description="Helical" evidence="11">
    <location>
        <begin position="573"/>
        <end position="599"/>
    </location>
</feature>
<keyword evidence="15" id="KW-1185">Reference proteome</keyword>
<reference evidence="14 15" key="1">
    <citation type="submission" date="2015-01" db="EMBL/GenBank/DDBJ databases">
        <title>The Genome Sequence of Cladophialophora immunda CBS83496.</title>
        <authorList>
            <consortium name="The Broad Institute Genomics Platform"/>
            <person name="Cuomo C."/>
            <person name="de Hoog S."/>
            <person name="Gorbushina A."/>
            <person name="Stielow B."/>
            <person name="Teixiera M."/>
            <person name="Abouelleil A."/>
            <person name="Chapman S.B."/>
            <person name="Priest M."/>
            <person name="Young S.K."/>
            <person name="Wortman J."/>
            <person name="Nusbaum C."/>
            <person name="Birren B."/>
        </authorList>
    </citation>
    <scope>NUCLEOTIDE SEQUENCE [LARGE SCALE GENOMIC DNA]</scope>
    <source>
        <strain evidence="14 15">CBS 83496</strain>
    </source>
</reference>
<dbReference type="SMART" id="SM00382">
    <property type="entry name" value="AAA"/>
    <property type="match status" value="2"/>
</dbReference>
<evidence type="ECO:0000256" key="3">
    <source>
        <dbReference type="ARBA" id="ARBA00022692"/>
    </source>
</evidence>
<dbReference type="STRING" id="569365.A0A0D1ZI84"/>
<feature type="transmembrane region" description="Helical" evidence="11">
    <location>
        <begin position="1195"/>
        <end position="1217"/>
    </location>
</feature>
<feature type="domain" description="ABC transporter" evidence="12">
    <location>
        <begin position="673"/>
        <end position="919"/>
    </location>
</feature>
<feature type="domain" description="ABC transporter" evidence="12">
    <location>
        <begin position="1401"/>
        <end position="1691"/>
    </location>
</feature>
<dbReference type="GO" id="GO:0005524">
    <property type="term" value="F:ATP binding"/>
    <property type="evidence" value="ECO:0007669"/>
    <property type="project" value="UniProtKB-KW"/>
</dbReference>
<dbReference type="SUPFAM" id="SSF90123">
    <property type="entry name" value="ABC transporter transmembrane region"/>
    <property type="match status" value="2"/>
</dbReference>
<dbReference type="InterPro" id="IPR003439">
    <property type="entry name" value="ABC_transporter-like_ATP-bd"/>
</dbReference>
<dbReference type="VEuPathDB" id="FungiDB:PV07_07399"/>
<keyword evidence="6" id="KW-0067">ATP-binding</keyword>
<evidence type="ECO:0000259" key="13">
    <source>
        <dbReference type="PROSITE" id="PS50929"/>
    </source>
</evidence>
<dbReference type="PANTHER" id="PTHR24223:SF353">
    <property type="entry name" value="ABC TRANSPORTER ATP-BINDING PROTEIN_PERMEASE VMR1-RELATED"/>
    <property type="match status" value="1"/>
</dbReference>
<dbReference type="Gene3D" id="3.40.50.300">
    <property type="entry name" value="P-loop containing nucleotide triphosphate hydrolases"/>
    <property type="match status" value="2"/>
</dbReference>
<evidence type="ECO:0000256" key="7">
    <source>
        <dbReference type="ARBA" id="ARBA00022989"/>
    </source>
</evidence>
<feature type="transmembrane region" description="Helical" evidence="11">
    <location>
        <begin position="199"/>
        <end position="220"/>
    </location>
</feature>
<protein>
    <recommendedName>
        <fullName evidence="16">ATP-dependent bile acid permease</fullName>
    </recommendedName>
</protein>
<dbReference type="CDD" id="cd03244">
    <property type="entry name" value="ABCC_MRP_domain2"/>
    <property type="match status" value="1"/>
</dbReference>
<evidence type="ECO:0000256" key="1">
    <source>
        <dbReference type="ARBA" id="ARBA00004141"/>
    </source>
</evidence>
<dbReference type="CDD" id="cd18596">
    <property type="entry name" value="ABC_6TM_VMR1_D1_like"/>
    <property type="match status" value="1"/>
</dbReference>
<dbReference type="SUPFAM" id="SSF52540">
    <property type="entry name" value="P-loop containing nucleoside triphosphate hydrolases"/>
    <property type="match status" value="2"/>
</dbReference>
<feature type="transmembrane region" description="Helical" evidence="11">
    <location>
        <begin position="1002"/>
        <end position="1026"/>
    </location>
</feature>
<evidence type="ECO:0000256" key="6">
    <source>
        <dbReference type="ARBA" id="ARBA00022840"/>
    </source>
</evidence>
<dbReference type="Gene3D" id="1.20.1560.10">
    <property type="entry name" value="ABC transporter type 1, transmembrane domain"/>
    <property type="match status" value="2"/>
</dbReference>
<dbReference type="InterPro" id="IPR027417">
    <property type="entry name" value="P-loop_NTPase"/>
</dbReference>
<evidence type="ECO:0008006" key="16">
    <source>
        <dbReference type="Google" id="ProtNLM"/>
    </source>
</evidence>
<dbReference type="FunFam" id="3.40.50.300:FF:000825">
    <property type="entry name" value="ABC bile acid transporter"/>
    <property type="match status" value="1"/>
</dbReference>
<proteinExistence type="predicted"/>
<feature type="compositionally biased region" description="Polar residues" evidence="10">
    <location>
        <begin position="1521"/>
        <end position="1540"/>
    </location>
</feature>
<dbReference type="PANTHER" id="PTHR24223">
    <property type="entry name" value="ATP-BINDING CASSETTE SUB-FAMILY C"/>
    <property type="match status" value="1"/>
</dbReference>
<feature type="transmembrane region" description="Helical" evidence="11">
    <location>
        <begin position="168"/>
        <end position="187"/>
    </location>
</feature>
<keyword evidence="4" id="KW-0677">Repeat</keyword>
<dbReference type="OrthoDB" id="6500128at2759"/>
<evidence type="ECO:0000259" key="12">
    <source>
        <dbReference type="PROSITE" id="PS50893"/>
    </source>
</evidence>
<feature type="transmembrane region" description="Helical" evidence="11">
    <location>
        <begin position="1223"/>
        <end position="1242"/>
    </location>
</feature>
<accession>A0A0D1ZI84</accession>
<feature type="transmembrane region" description="Helical" evidence="11">
    <location>
        <begin position="308"/>
        <end position="333"/>
    </location>
</feature>
<dbReference type="InterPro" id="IPR011527">
    <property type="entry name" value="ABC1_TM_dom"/>
</dbReference>
<keyword evidence="8 11" id="KW-0472">Membrane</keyword>
<feature type="transmembrane region" description="Helical" evidence="11">
    <location>
        <begin position="104"/>
        <end position="124"/>
    </location>
</feature>
<feature type="transmembrane region" description="Helical" evidence="11">
    <location>
        <begin position="23"/>
        <end position="46"/>
    </location>
</feature>
<feature type="transmembrane region" description="Helical" evidence="11">
    <location>
        <begin position="494"/>
        <end position="513"/>
    </location>
</feature>
<dbReference type="PROSITE" id="PS50893">
    <property type="entry name" value="ABC_TRANSPORTER_2"/>
    <property type="match status" value="2"/>
</dbReference>
<feature type="compositionally biased region" description="Polar residues" evidence="10">
    <location>
        <begin position="922"/>
        <end position="936"/>
    </location>
</feature>
<evidence type="ECO:0000256" key="5">
    <source>
        <dbReference type="ARBA" id="ARBA00022741"/>
    </source>
</evidence>
<organism evidence="14 15">
    <name type="scientific">Cladophialophora immunda</name>
    <dbReference type="NCBI Taxonomy" id="569365"/>
    <lineage>
        <taxon>Eukaryota</taxon>
        <taxon>Fungi</taxon>
        <taxon>Dikarya</taxon>
        <taxon>Ascomycota</taxon>
        <taxon>Pezizomycotina</taxon>
        <taxon>Eurotiomycetes</taxon>
        <taxon>Chaetothyriomycetidae</taxon>
        <taxon>Chaetothyriales</taxon>
        <taxon>Herpotrichiellaceae</taxon>
        <taxon>Cladophialophora</taxon>
    </lineage>
</organism>
<feature type="domain" description="ABC transmembrane type-1" evidence="13">
    <location>
        <begin position="316"/>
        <end position="637"/>
    </location>
</feature>
<keyword evidence="2" id="KW-0813">Transport</keyword>
<dbReference type="PROSITE" id="PS00211">
    <property type="entry name" value="ABC_TRANSPORTER_1"/>
    <property type="match status" value="2"/>
</dbReference>
<evidence type="ECO:0000256" key="4">
    <source>
        <dbReference type="ARBA" id="ARBA00022737"/>
    </source>
</evidence>
<dbReference type="GeneID" id="27346593"/>
<dbReference type="InterPro" id="IPR036640">
    <property type="entry name" value="ABC1_TM_sf"/>
</dbReference>
<comment type="subcellular location">
    <subcellularLocation>
        <location evidence="1">Membrane</location>
        <topology evidence="1">Multi-pass membrane protein</topology>
    </subcellularLocation>
</comment>
<feature type="transmembrane region" description="Helical" evidence="11">
    <location>
        <begin position="466"/>
        <end position="488"/>
    </location>
</feature>
<dbReference type="EMBL" id="KN847043">
    <property type="protein sequence ID" value="KIW27676.1"/>
    <property type="molecule type" value="Genomic_DNA"/>
</dbReference>
<evidence type="ECO:0000256" key="2">
    <source>
        <dbReference type="ARBA" id="ARBA00022448"/>
    </source>
</evidence>